<protein>
    <submittedName>
        <fullName evidence="1">Uncharacterized protein</fullName>
    </submittedName>
</protein>
<reference evidence="1 2" key="1">
    <citation type="submission" date="2021-03" db="EMBL/GenBank/DDBJ databases">
        <authorList>
            <person name="King G.J."/>
            <person name="Bancroft I."/>
            <person name="Baten A."/>
            <person name="Bloomfield J."/>
            <person name="Borpatragohain P."/>
            <person name="He Z."/>
            <person name="Irish N."/>
            <person name="Irwin J."/>
            <person name="Liu K."/>
            <person name="Mauleon R.P."/>
            <person name="Moore J."/>
            <person name="Morris R."/>
            <person name="Ostergaard L."/>
            <person name="Wang B."/>
            <person name="Wells R."/>
        </authorList>
    </citation>
    <scope>NUCLEOTIDE SEQUENCE [LARGE SCALE GENOMIC DNA]</scope>
    <source>
        <strain evidence="1">R-o-18</strain>
        <tissue evidence="1">Leaf</tissue>
    </source>
</reference>
<dbReference type="EMBL" id="JADBGQ010000003">
    <property type="protein sequence ID" value="KAG5405940.1"/>
    <property type="molecule type" value="Genomic_DNA"/>
</dbReference>
<sequence length="60" mass="6720">MVYQKLEFCIELVKMAVVFVAAVAESLEEAFRKPQPALPVVHDGRRNSYANVPIPLVGFM</sequence>
<dbReference type="Proteomes" id="UP000823674">
    <property type="component" value="Chromosome A03"/>
</dbReference>
<gene>
    <name evidence="1" type="primary">A03p043590.1_BraROA</name>
    <name evidence="1" type="ORF">IGI04_012059</name>
</gene>
<comment type="caution">
    <text evidence="1">The sequence shown here is derived from an EMBL/GenBank/DDBJ whole genome shotgun (WGS) entry which is preliminary data.</text>
</comment>
<evidence type="ECO:0000313" key="1">
    <source>
        <dbReference type="EMBL" id="KAG5405940.1"/>
    </source>
</evidence>
<name>A0ABQ7N7A0_BRACM</name>
<proteinExistence type="predicted"/>
<evidence type="ECO:0000313" key="2">
    <source>
        <dbReference type="Proteomes" id="UP000823674"/>
    </source>
</evidence>
<dbReference type="PANTHER" id="PTHR37705">
    <property type="entry name" value="BNAA08G11710D PROTEIN"/>
    <property type="match status" value="1"/>
</dbReference>
<organism evidence="1 2">
    <name type="scientific">Brassica rapa subsp. trilocularis</name>
    <dbReference type="NCBI Taxonomy" id="1813537"/>
    <lineage>
        <taxon>Eukaryota</taxon>
        <taxon>Viridiplantae</taxon>
        <taxon>Streptophyta</taxon>
        <taxon>Embryophyta</taxon>
        <taxon>Tracheophyta</taxon>
        <taxon>Spermatophyta</taxon>
        <taxon>Magnoliopsida</taxon>
        <taxon>eudicotyledons</taxon>
        <taxon>Gunneridae</taxon>
        <taxon>Pentapetalae</taxon>
        <taxon>rosids</taxon>
        <taxon>malvids</taxon>
        <taxon>Brassicales</taxon>
        <taxon>Brassicaceae</taxon>
        <taxon>Brassiceae</taxon>
        <taxon>Brassica</taxon>
    </lineage>
</organism>
<accession>A0ABQ7N7A0</accession>
<keyword evidence="2" id="KW-1185">Reference proteome</keyword>
<dbReference type="PANTHER" id="PTHR37705:SF10">
    <property type="entry name" value="GENOME ASSEMBLY, CHROMOSOME: A03"/>
    <property type="match status" value="1"/>
</dbReference>